<protein>
    <submittedName>
        <fullName evidence="2">Uncharacterized protein</fullName>
    </submittedName>
</protein>
<comment type="caution">
    <text evidence="2">The sequence shown here is derived from an EMBL/GenBank/DDBJ whole genome shotgun (WGS) entry which is preliminary data.</text>
</comment>
<sequence length="81" mass="9042">MISGFLVSGGLDAGGGIRTQDGKRGLVDLESDNSSASRAKELGDLNQQNPTRFHVEEEEVEEKEKEEEEEWEEAWTLNVSF</sequence>
<evidence type="ECO:0000313" key="3">
    <source>
        <dbReference type="Proteomes" id="UP000735302"/>
    </source>
</evidence>
<keyword evidence="3" id="KW-1185">Reference proteome</keyword>
<reference evidence="2 3" key="1">
    <citation type="journal article" date="2021" name="Elife">
        <title>Chloroplast acquisition without the gene transfer in kleptoplastic sea slugs, Plakobranchus ocellatus.</title>
        <authorList>
            <person name="Maeda T."/>
            <person name="Takahashi S."/>
            <person name="Yoshida T."/>
            <person name="Shimamura S."/>
            <person name="Takaki Y."/>
            <person name="Nagai Y."/>
            <person name="Toyoda A."/>
            <person name="Suzuki Y."/>
            <person name="Arimoto A."/>
            <person name="Ishii H."/>
            <person name="Satoh N."/>
            <person name="Nishiyama T."/>
            <person name="Hasebe M."/>
            <person name="Maruyama T."/>
            <person name="Minagawa J."/>
            <person name="Obokata J."/>
            <person name="Shigenobu S."/>
        </authorList>
    </citation>
    <scope>NUCLEOTIDE SEQUENCE [LARGE SCALE GENOMIC DNA]</scope>
</reference>
<evidence type="ECO:0000256" key="1">
    <source>
        <dbReference type="SAM" id="MobiDB-lite"/>
    </source>
</evidence>
<dbReference type="EMBL" id="BLXT01008368">
    <property type="protein sequence ID" value="GFO48050.1"/>
    <property type="molecule type" value="Genomic_DNA"/>
</dbReference>
<proteinExistence type="predicted"/>
<dbReference type="AlphaFoldDB" id="A0AAV4DVM2"/>
<feature type="region of interest" description="Disordered" evidence="1">
    <location>
        <begin position="1"/>
        <end position="81"/>
    </location>
</feature>
<dbReference type="Proteomes" id="UP000735302">
    <property type="component" value="Unassembled WGS sequence"/>
</dbReference>
<gene>
    <name evidence="2" type="ORF">PoB_007455500</name>
</gene>
<feature type="compositionally biased region" description="Acidic residues" evidence="1">
    <location>
        <begin position="56"/>
        <end position="73"/>
    </location>
</feature>
<organism evidence="2 3">
    <name type="scientific">Plakobranchus ocellatus</name>
    <dbReference type="NCBI Taxonomy" id="259542"/>
    <lineage>
        <taxon>Eukaryota</taxon>
        <taxon>Metazoa</taxon>
        <taxon>Spiralia</taxon>
        <taxon>Lophotrochozoa</taxon>
        <taxon>Mollusca</taxon>
        <taxon>Gastropoda</taxon>
        <taxon>Heterobranchia</taxon>
        <taxon>Euthyneura</taxon>
        <taxon>Panpulmonata</taxon>
        <taxon>Sacoglossa</taxon>
        <taxon>Placobranchoidea</taxon>
        <taxon>Plakobranchidae</taxon>
        <taxon>Plakobranchus</taxon>
    </lineage>
</organism>
<accession>A0AAV4DVM2</accession>
<name>A0AAV4DVM2_9GAST</name>
<evidence type="ECO:0000313" key="2">
    <source>
        <dbReference type="EMBL" id="GFO48050.1"/>
    </source>
</evidence>